<proteinExistence type="predicted"/>
<protein>
    <submittedName>
        <fullName evidence="1">Uncharacterized protein</fullName>
    </submittedName>
</protein>
<accession>A0A0B7BUT2</accession>
<feature type="non-terminal residue" evidence="1">
    <location>
        <position position="1"/>
    </location>
</feature>
<dbReference type="EMBL" id="HACG01049822">
    <property type="protein sequence ID" value="CEK96687.1"/>
    <property type="molecule type" value="Transcribed_RNA"/>
</dbReference>
<organism evidence="1">
    <name type="scientific">Arion vulgaris</name>
    <dbReference type="NCBI Taxonomy" id="1028688"/>
    <lineage>
        <taxon>Eukaryota</taxon>
        <taxon>Metazoa</taxon>
        <taxon>Spiralia</taxon>
        <taxon>Lophotrochozoa</taxon>
        <taxon>Mollusca</taxon>
        <taxon>Gastropoda</taxon>
        <taxon>Heterobranchia</taxon>
        <taxon>Euthyneura</taxon>
        <taxon>Panpulmonata</taxon>
        <taxon>Eupulmonata</taxon>
        <taxon>Stylommatophora</taxon>
        <taxon>Helicina</taxon>
        <taxon>Arionoidea</taxon>
        <taxon>Arionidae</taxon>
        <taxon>Arion</taxon>
    </lineage>
</organism>
<evidence type="ECO:0000313" key="1">
    <source>
        <dbReference type="EMBL" id="CEK96687.1"/>
    </source>
</evidence>
<reference evidence="1" key="1">
    <citation type="submission" date="2014-12" db="EMBL/GenBank/DDBJ databases">
        <title>Insight into the proteome of Arion vulgaris.</title>
        <authorList>
            <person name="Aradska J."/>
            <person name="Bulat T."/>
            <person name="Smidak R."/>
            <person name="Sarate P."/>
            <person name="Gangsoo J."/>
            <person name="Sialana F."/>
            <person name="Bilban M."/>
            <person name="Lubec G."/>
        </authorList>
    </citation>
    <scope>NUCLEOTIDE SEQUENCE</scope>
    <source>
        <tissue evidence="1">Skin</tissue>
    </source>
</reference>
<dbReference type="AlphaFoldDB" id="A0A0B7BUT2"/>
<gene>
    <name evidence="1" type="primary">ORF213073</name>
</gene>
<name>A0A0B7BUT2_9EUPU</name>
<sequence>KGMCVCEFSIIVLPLCQQSMQDSNHRPVDVAVMKAQDILICPTRKLIRR</sequence>